<name>A0A6L7GWJ3_9ACTN</name>
<keyword evidence="1" id="KW-0805">Transcription regulation</keyword>
<dbReference type="RefSeq" id="WP_160904048.1">
    <property type="nucleotide sequence ID" value="NZ_CP102850.1"/>
</dbReference>
<dbReference type="EMBL" id="WMBR01000007">
    <property type="protein sequence ID" value="MXP23852.1"/>
    <property type="molecule type" value="Genomic_DNA"/>
</dbReference>
<dbReference type="AlphaFoldDB" id="A0A6L7GWJ3"/>
<evidence type="ECO:0000256" key="2">
    <source>
        <dbReference type="ARBA" id="ARBA00023125"/>
    </source>
</evidence>
<dbReference type="InterPro" id="IPR005471">
    <property type="entry name" value="Tscrpt_reg_IclR_N"/>
</dbReference>
<feature type="domain" description="IclR-ED" evidence="6">
    <location>
        <begin position="67"/>
        <end position="247"/>
    </location>
</feature>
<reference evidence="7 8" key="1">
    <citation type="submission" date="2019-11" db="EMBL/GenBank/DDBJ databases">
        <title>Gordonia sp. nov., a novel actinobacterium isolated from mangrove soil in Hainan.</title>
        <authorList>
            <person name="Huang X."/>
            <person name="Xie Y."/>
            <person name="Chu X."/>
            <person name="Xiao K."/>
        </authorList>
    </citation>
    <scope>NUCLEOTIDE SEQUENCE [LARGE SCALE GENOMIC DNA]</scope>
    <source>
        <strain evidence="7 8">HNM0687</strain>
    </source>
</reference>
<evidence type="ECO:0000313" key="7">
    <source>
        <dbReference type="EMBL" id="MXP23852.1"/>
    </source>
</evidence>
<proteinExistence type="predicted"/>
<dbReference type="InterPro" id="IPR036390">
    <property type="entry name" value="WH_DNA-bd_sf"/>
</dbReference>
<evidence type="ECO:0000256" key="1">
    <source>
        <dbReference type="ARBA" id="ARBA00023015"/>
    </source>
</evidence>
<dbReference type="InterPro" id="IPR014757">
    <property type="entry name" value="Tscrpt_reg_IclR_C"/>
</dbReference>
<evidence type="ECO:0000256" key="4">
    <source>
        <dbReference type="SAM" id="MobiDB-lite"/>
    </source>
</evidence>
<evidence type="ECO:0000259" key="5">
    <source>
        <dbReference type="PROSITE" id="PS51077"/>
    </source>
</evidence>
<evidence type="ECO:0000313" key="8">
    <source>
        <dbReference type="Proteomes" id="UP000475545"/>
    </source>
</evidence>
<organism evidence="7 8">
    <name type="scientific">Gordonia mangrovi</name>
    <dbReference type="NCBI Taxonomy" id="2665643"/>
    <lineage>
        <taxon>Bacteria</taxon>
        <taxon>Bacillati</taxon>
        <taxon>Actinomycetota</taxon>
        <taxon>Actinomycetes</taxon>
        <taxon>Mycobacteriales</taxon>
        <taxon>Gordoniaceae</taxon>
        <taxon>Gordonia</taxon>
    </lineage>
</organism>
<dbReference type="Gene3D" id="1.10.10.10">
    <property type="entry name" value="Winged helix-like DNA-binding domain superfamily/Winged helix DNA-binding domain"/>
    <property type="match status" value="1"/>
</dbReference>
<keyword evidence="8" id="KW-1185">Reference proteome</keyword>
<dbReference type="GO" id="GO:0045892">
    <property type="term" value="P:negative regulation of DNA-templated transcription"/>
    <property type="evidence" value="ECO:0007669"/>
    <property type="project" value="TreeGrafter"/>
</dbReference>
<feature type="region of interest" description="Disordered" evidence="4">
    <location>
        <begin position="247"/>
        <end position="267"/>
    </location>
</feature>
<dbReference type="Proteomes" id="UP000475545">
    <property type="component" value="Unassembled WGS sequence"/>
</dbReference>
<dbReference type="Gene3D" id="3.30.450.40">
    <property type="match status" value="1"/>
</dbReference>
<dbReference type="GO" id="GO:0003677">
    <property type="term" value="F:DNA binding"/>
    <property type="evidence" value="ECO:0007669"/>
    <property type="project" value="UniProtKB-KW"/>
</dbReference>
<dbReference type="SUPFAM" id="SSF46785">
    <property type="entry name" value="Winged helix' DNA-binding domain"/>
    <property type="match status" value="1"/>
</dbReference>
<protein>
    <submittedName>
        <fullName evidence="7">Helix-turn-helix domain-containing protein</fullName>
    </submittedName>
</protein>
<dbReference type="InterPro" id="IPR050707">
    <property type="entry name" value="HTH_MetabolicPath_Reg"/>
</dbReference>
<dbReference type="PROSITE" id="PS51077">
    <property type="entry name" value="HTH_ICLR"/>
    <property type="match status" value="1"/>
</dbReference>
<evidence type="ECO:0000259" key="6">
    <source>
        <dbReference type="PROSITE" id="PS51078"/>
    </source>
</evidence>
<keyword evidence="3" id="KW-0804">Transcription</keyword>
<gene>
    <name evidence="7" type="ORF">GIY30_21170</name>
</gene>
<dbReference type="InterPro" id="IPR036388">
    <property type="entry name" value="WH-like_DNA-bd_sf"/>
</dbReference>
<dbReference type="PANTHER" id="PTHR30136:SF39">
    <property type="entry name" value="TRANSCRIPTIONAL REGULATORY PROTEIN"/>
    <property type="match status" value="1"/>
</dbReference>
<dbReference type="PROSITE" id="PS51078">
    <property type="entry name" value="ICLR_ED"/>
    <property type="match status" value="1"/>
</dbReference>
<sequence>MSTESVQVLGKIMRILDSFTPDQPRLTITEIRRITGLPPTTTARLVRTLVDHDLLRRTEDHYSIGLRSLSWTEAATAGSDLLEALGPVLIELRDLSGETSGAYVRRGNSRVAIAVELSQRSVVYQARVGQVMPMHAGAAGKVFMAFSDDIYRAAVAQEGPDAGGALSDLGALRSECDSIRAQGWAYTQGEREVGLNSLAAPVRDTSGLIIATLAVGGPSLRLSPEVAERLGPEIALSAERLSRRLGWRDEASPADTPDMPARNRPTA</sequence>
<dbReference type="PANTHER" id="PTHR30136">
    <property type="entry name" value="HELIX-TURN-HELIX TRANSCRIPTIONAL REGULATOR, ICLR FAMILY"/>
    <property type="match status" value="1"/>
</dbReference>
<accession>A0A6L7GWJ3</accession>
<dbReference type="GO" id="GO:0003700">
    <property type="term" value="F:DNA-binding transcription factor activity"/>
    <property type="evidence" value="ECO:0007669"/>
    <property type="project" value="TreeGrafter"/>
</dbReference>
<evidence type="ECO:0000256" key="3">
    <source>
        <dbReference type="ARBA" id="ARBA00023163"/>
    </source>
</evidence>
<keyword evidence="2" id="KW-0238">DNA-binding</keyword>
<dbReference type="SUPFAM" id="SSF55781">
    <property type="entry name" value="GAF domain-like"/>
    <property type="match status" value="1"/>
</dbReference>
<feature type="domain" description="HTH iclR-type" evidence="5">
    <location>
        <begin position="6"/>
        <end position="66"/>
    </location>
</feature>
<dbReference type="InterPro" id="IPR029016">
    <property type="entry name" value="GAF-like_dom_sf"/>
</dbReference>
<dbReference type="Pfam" id="PF01614">
    <property type="entry name" value="IclR_C"/>
    <property type="match status" value="1"/>
</dbReference>
<dbReference type="Pfam" id="PF09339">
    <property type="entry name" value="HTH_IclR"/>
    <property type="match status" value="1"/>
</dbReference>
<comment type="caution">
    <text evidence="7">The sequence shown here is derived from an EMBL/GenBank/DDBJ whole genome shotgun (WGS) entry which is preliminary data.</text>
</comment>
<dbReference type="SMART" id="SM00346">
    <property type="entry name" value="HTH_ICLR"/>
    <property type="match status" value="1"/>
</dbReference>